<dbReference type="Proteomes" id="UP000185911">
    <property type="component" value="Unassembled WGS sequence"/>
</dbReference>
<protein>
    <submittedName>
        <fullName evidence="1">Uncharacterized protein</fullName>
    </submittedName>
</protein>
<comment type="caution">
    <text evidence="1">The sequence shown here is derived from an EMBL/GenBank/DDBJ whole genome shotgun (WGS) entry which is preliminary data.</text>
</comment>
<organism evidence="1 2">
    <name type="scientific">Rhodoferax antarcticus ANT.BR</name>
    <dbReference type="NCBI Taxonomy" id="1111071"/>
    <lineage>
        <taxon>Bacteria</taxon>
        <taxon>Pseudomonadati</taxon>
        <taxon>Pseudomonadota</taxon>
        <taxon>Betaproteobacteria</taxon>
        <taxon>Burkholderiales</taxon>
        <taxon>Comamonadaceae</taxon>
        <taxon>Rhodoferax</taxon>
    </lineage>
</organism>
<gene>
    <name evidence="1" type="ORF">BLL52_0383</name>
</gene>
<accession>A0A1Q8YJF3</accession>
<sequence>MPNWPVALVEYAQAATKTIAFQFDDKHRHGAQHYVVMVAGEP</sequence>
<dbReference type="EMBL" id="MSYM01000005">
    <property type="protein sequence ID" value="OLP08095.1"/>
    <property type="molecule type" value="Genomic_DNA"/>
</dbReference>
<name>A0A1Q8YJF3_9BURK</name>
<keyword evidence="2" id="KW-1185">Reference proteome</keyword>
<proteinExistence type="predicted"/>
<dbReference type="AlphaFoldDB" id="A0A1Q8YJF3"/>
<dbReference type="RefSeq" id="WP_274534882.1">
    <property type="nucleotide sequence ID" value="NZ_MSYM01000005.1"/>
</dbReference>
<evidence type="ECO:0000313" key="1">
    <source>
        <dbReference type="EMBL" id="OLP08095.1"/>
    </source>
</evidence>
<reference evidence="1 2" key="1">
    <citation type="submission" date="2017-01" db="EMBL/GenBank/DDBJ databases">
        <title>Genome sequence of Rhodoferax antarcticus ANT.BR, a psychrophilic purple nonsulfur bacterium from an Antarctic microbial mat.</title>
        <authorList>
            <person name="Baker J."/>
            <person name="Riester C."/>
            <person name="Skinner B."/>
            <person name="Newell A."/>
            <person name="Swingley W."/>
            <person name="Madigan M."/>
            <person name="Jung D."/>
            <person name="Asao M."/>
            <person name="Chen M."/>
            <person name="Loughlin P."/>
            <person name="Pan H."/>
            <person name="Lin S."/>
            <person name="Li N."/>
            <person name="Shaw J."/>
            <person name="Prado M."/>
            <person name="Sherman C."/>
            <person name="Li X."/>
            <person name="Tang J."/>
            <person name="Blankenship R."/>
            <person name="Zhao T."/>
            <person name="Touchman J."/>
            <person name="Sattley M."/>
        </authorList>
    </citation>
    <scope>NUCLEOTIDE SEQUENCE [LARGE SCALE GENOMIC DNA]</scope>
    <source>
        <strain evidence="1 2">ANT.BR</strain>
    </source>
</reference>
<evidence type="ECO:0000313" key="2">
    <source>
        <dbReference type="Proteomes" id="UP000185911"/>
    </source>
</evidence>